<reference evidence="2 3" key="2">
    <citation type="journal article" date="2018" name="Int. J. Syst. Evol. Microbiol.">
        <title>Marinobacterium aestuarii sp. nov., a benzene-degrading marine bacterium isolated from estuary sediment.</title>
        <authorList>
            <person name="Bae S.S."/>
            <person name="Jung J."/>
            <person name="Chung D."/>
            <person name="Baek K."/>
        </authorList>
    </citation>
    <scope>NUCLEOTIDE SEQUENCE [LARGE SCALE GENOMIC DNA]</scope>
    <source>
        <strain evidence="2 3">ST58-10</strain>
    </source>
</reference>
<accession>A0A1A9EYB6</accession>
<dbReference type="EMBL" id="CP015839">
    <property type="protein sequence ID" value="ANG62740.1"/>
    <property type="molecule type" value="Genomic_DNA"/>
</dbReference>
<organism evidence="2 3">
    <name type="scientific">Marinobacterium aestuarii</name>
    <dbReference type="NCBI Taxonomy" id="1821621"/>
    <lineage>
        <taxon>Bacteria</taxon>
        <taxon>Pseudomonadati</taxon>
        <taxon>Pseudomonadota</taxon>
        <taxon>Gammaproteobacteria</taxon>
        <taxon>Oceanospirillales</taxon>
        <taxon>Oceanospirillaceae</taxon>
        <taxon>Marinobacterium</taxon>
    </lineage>
</organism>
<dbReference type="OrthoDB" id="8851969at2"/>
<evidence type="ECO:0000313" key="3">
    <source>
        <dbReference type="Proteomes" id="UP000078070"/>
    </source>
</evidence>
<dbReference type="Proteomes" id="UP000078070">
    <property type="component" value="Chromosome"/>
</dbReference>
<proteinExistence type="predicted"/>
<keyword evidence="1" id="KW-1133">Transmembrane helix</keyword>
<keyword evidence="1" id="KW-0472">Membrane</keyword>
<reference evidence="3" key="1">
    <citation type="submission" date="2016-05" db="EMBL/GenBank/DDBJ databases">
        <authorList>
            <person name="Baek K."/>
            <person name="Yang S.-J."/>
        </authorList>
    </citation>
    <scope>NUCLEOTIDE SEQUENCE [LARGE SCALE GENOMIC DNA]</scope>
    <source>
        <strain evidence="3">ST58-10</strain>
    </source>
</reference>
<gene>
    <name evidence="2" type="ORF">A8C75_09765</name>
</gene>
<evidence type="ECO:0000256" key="1">
    <source>
        <dbReference type="SAM" id="Phobius"/>
    </source>
</evidence>
<keyword evidence="3" id="KW-1185">Reference proteome</keyword>
<dbReference type="AlphaFoldDB" id="A0A1A9EYB6"/>
<evidence type="ECO:0000313" key="2">
    <source>
        <dbReference type="EMBL" id="ANG62740.1"/>
    </source>
</evidence>
<dbReference type="KEGG" id="mars:A8C75_09765"/>
<dbReference type="RefSeq" id="WP_067381367.1">
    <property type="nucleotide sequence ID" value="NZ_CP015839.1"/>
</dbReference>
<sequence length="161" mass="17221">MADEHKTASWWQTLPGILTAAGGLITAAATLIAVLSQTGILGTATTPPTSTPAVESAISPPASVPLTEGWSIIGKSRQGKFFDLKLMVHRDSPAIGRSYDAVDDFRLVHKRPVKGEDQGQVITLGMVHRGDSVQVLDLYIETPSTEMVPVWAKLSAVLHPR</sequence>
<protein>
    <submittedName>
        <fullName evidence="2">Uncharacterized protein</fullName>
    </submittedName>
</protein>
<keyword evidence="1" id="KW-0812">Transmembrane</keyword>
<feature type="transmembrane region" description="Helical" evidence="1">
    <location>
        <begin position="16"/>
        <end position="35"/>
    </location>
</feature>
<name>A0A1A9EYB6_9GAMM</name>